<dbReference type="SUPFAM" id="SSF55797">
    <property type="entry name" value="PR-1-like"/>
    <property type="match status" value="1"/>
</dbReference>
<dbReference type="Proteomes" id="UP000053676">
    <property type="component" value="Unassembled WGS sequence"/>
</dbReference>
<gene>
    <name evidence="2" type="ORF">NECAME_07492</name>
</gene>
<organism evidence="2 3">
    <name type="scientific">Necator americanus</name>
    <name type="common">Human hookworm</name>
    <dbReference type="NCBI Taxonomy" id="51031"/>
    <lineage>
        <taxon>Eukaryota</taxon>
        <taxon>Metazoa</taxon>
        <taxon>Ecdysozoa</taxon>
        <taxon>Nematoda</taxon>
        <taxon>Chromadorea</taxon>
        <taxon>Rhabditida</taxon>
        <taxon>Rhabditina</taxon>
        <taxon>Rhabditomorpha</taxon>
        <taxon>Strongyloidea</taxon>
        <taxon>Ancylostomatidae</taxon>
        <taxon>Bunostominae</taxon>
        <taxon>Necator</taxon>
    </lineage>
</organism>
<dbReference type="KEGG" id="nai:NECAME_07492"/>
<dbReference type="OrthoDB" id="5874910at2759"/>
<keyword evidence="1" id="KW-0812">Transmembrane</keyword>
<dbReference type="EMBL" id="KI658260">
    <property type="protein sequence ID" value="ETN83256.1"/>
    <property type="molecule type" value="Genomic_DNA"/>
</dbReference>
<protein>
    <submittedName>
        <fullName evidence="2">Uncharacterized protein</fullName>
    </submittedName>
</protein>
<keyword evidence="1" id="KW-1133">Transmembrane helix</keyword>
<reference evidence="2" key="1">
    <citation type="submission" date="2013-04" db="EMBL/GenBank/DDBJ databases">
        <title>Draft genome of the hookworm Necator americanus.</title>
        <authorList>
            <person name="Mitreva M."/>
        </authorList>
    </citation>
    <scope>NUCLEOTIDE SEQUENCE</scope>
</reference>
<name>W2TQ82_NECAM</name>
<proteinExistence type="predicted"/>
<dbReference type="InterPro" id="IPR035940">
    <property type="entry name" value="CAP_sf"/>
</dbReference>
<evidence type="ECO:0000313" key="2">
    <source>
        <dbReference type="EMBL" id="ETN83256.1"/>
    </source>
</evidence>
<sequence length="88" mass="9502">MFDEITLFGSLVPVSGIMFAIYILILVVVVASADYECNVGGKVPNSMKKQIVDLHNQLRQQLANGEVQGATGKLPKAKNMPMLVPMGL</sequence>
<keyword evidence="3" id="KW-1185">Reference proteome</keyword>
<feature type="transmembrane region" description="Helical" evidence="1">
    <location>
        <begin position="12"/>
        <end position="33"/>
    </location>
</feature>
<dbReference type="AlphaFoldDB" id="W2TQ82"/>
<keyword evidence="1" id="KW-0472">Membrane</keyword>
<evidence type="ECO:0000313" key="3">
    <source>
        <dbReference type="Proteomes" id="UP000053676"/>
    </source>
</evidence>
<evidence type="ECO:0000256" key="1">
    <source>
        <dbReference type="SAM" id="Phobius"/>
    </source>
</evidence>
<dbReference type="Gene3D" id="3.40.33.10">
    <property type="entry name" value="CAP"/>
    <property type="match status" value="1"/>
</dbReference>
<accession>W2TQ82</accession>